<protein>
    <submittedName>
        <fullName evidence="4">F-box protein At4g00893-like</fullName>
    </submittedName>
</protein>
<reference evidence="4" key="2">
    <citation type="submission" date="2025-08" db="UniProtKB">
        <authorList>
            <consortium name="RefSeq"/>
        </authorList>
    </citation>
    <scope>IDENTIFICATION</scope>
    <source>
        <tissue evidence="4">Leaf</tissue>
    </source>
</reference>
<dbReference type="GeneID" id="104766954"/>
<evidence type="ECO:0000313" key="4">
    <source>
        <dbReference type="RefSeq" id="XP_010489228.1"/>
    </source>
</evidence>
<reference evidence="3" key="1">
    <citation type="journal article" date="2014" name="Nat. Commun.">
        <title>The emerging biofuel crop Camelina sativa retains a highly undifferentiated hexaploid genome structure.</title>
        <authorList>
            <person name="Kagale S."/>
            <person name="Koh C."/>
            <person name="Nixon J."/>
            <person name="Bollina V."/>
            <person name="Clarke W.E."/>
            <person name="Tuteja R."/>
            <person name="Spillane C."/>
            <person name="Robinson S.J."/>
            <person name="Links M.G."/>
            <person name="Clarke C."/>
            <person name="Higgins E.E."/>
            <person name="Huebert T."/>
            <person name="Sharpe A.G."/>
            <person name="Parkin I.A."/>
        </authorList>
    </citation>
    <scope>NUCLEOTIDE SEQUENCE [LARGE SCALE GENOMIC DNA]</scope>
    <source>
        <strain evidence="3">cv. DH55</strain>
    </source>
</reference>
<organism evidence="3 4">
    <name type="scientific">Camelina sativa</name>
    <name type="common">False flax</name>
    <name type="synonym">Myagrum sativum</name>
    <dbReference type="NCBI Taxonomy" id="90675"/>
    <lineage>
        <taxon>Eukaryota</taxon>
        <taxon>Viridiplantae</taxon>
        <taxon>Streptophyta</taxon>
        <taxon>Embryophyta</taxon>
        <taxon>Tracheophyta</taxon>
        <taxon>Spermatophyta</taxon>
        <taxon>Magnoliopsida</taxon>
        <taxon>eudicotyledons</taxon>
        <taxon>Gunneridae</taxon>
        <taxon>Pentapetalae</taxon>
        <taxon>rosids</taxon>
        <taxon>malvids</taxon>
        <taxon>Brassicales</taxon>
        <taxon>Brassicaceae</taxon>
        <taxon>Camelineae</taxon>
        <taxon>Camelina</taxon>
    </lineage>
</organism>
<feature type="domain" description="KIB1-4 beta-propeller" evidence="2">
    <location>
        <begin position="105"/>
        <end position="336"/>
    </location>
</feature>
<dbReference type="RefSeq" id="XP_010489228.1">
    <property type="nucleotide sequence ID" value="XM_010490926.2"/>
</dbReference>
<name>A0ABM0XQ42_CAMSA</name>
<sequence>MLPVSSSRQSPPPSPKMASPSSLSPANVSRRRSKTPCEKALNPSFADLLSDVLPIMMSHLVLKDNIHASATCNSWCKADVSVRVVENHPWIMSFPKYGNLFELRDPLKRKVYTMNLSELARYTVWYSKDGWLLMAQRDLRKMFFVNPYSRELITLPDYQLAFEEIAFSCPPTSDNCVVLGIRFIDEFVLISTCHPGATDWTNEEIPFRIRPFYNQSNIVYCKDRFYCFNARGTLFSFHPSSRTWSYMCADKLECPYKYDREKYGWSEKGVSLIEKEGELFVMFTSSNERPLLYKLVSARWEEMNTTAHDGLNIFVSYYNSELRTNLPRMKNNIYFSRFSQKRKRCVSYSFDGSRFSRPKEWQRWRELCPRQSLWIDAPPKNVLDLLSEIDK</sequence>
<feature type="compositionally biased region" description="Low complexity" evidence="1">
    <location>
        <begin position="16"/>
        <end position="25"/>
    </location>
</feature>
<dbReference type="Pfam" id="PF03478">
    <property type="entry name" value="Beta-prop_KIB1-4"/>
    <property type="match status" value="1"/>
</dbReference>
<evidence type="ECO:0000256" key="1">
    <source>
        <dbReference type="SAM" id="MobiDB-lite"/>
    </source>
</evidence>
<evidence type="ECO:0000313" key="3">
    <source>
        <dbReference type="Proteomes" id="UP000694864"/>
    </source>
</evidence>
<proteinExistence type="predicted"/>
<dbReference type="PANTHER" id="PTHR33127">
    <property type="entry name" value="TRANSMEMBRANE PROTEIN"/>
    <property type="match status" value="1"/>
</dbReference>
<evidence type="ECO:0000259" key="2">
    <source>
        <dbReference type="Pfam" id="PF03478"/>
    </source>
</evidence>
<dbReference type="PANTHER" id="PTHR33127:SF30">
    <property type="entry name" value="F-BOX DOMAIN-CONTAINING PROTEIN"/>
    <property type="match status" value="1"/>
</dbReference>
<keyword evidence="3" id="KW-1185">Reference proteome</keyword>
<dbReference type="Proteomes" id="UP000694864">
    <property type="component" value="Chromosome 19"/>
</dbReference>
<feature type="region of interest" description="Disordered" evidence="1">
    <location>
        <begin position="1"/>
        <end position="37"/>
    </location>
</feature>
<accession>A0ABM0XQ42</accession>
<dbReference type="InterPro" id="IPR005174">
    <property type="entry name" value="KIB1-4_b-propeller"/>
</dbReference>
<gene>
    <name evidence="4" type="primary">LOC104766954</name>
</gene>